<proteinExistence type="predicted"/>
<dbReference type="PROSITE" id="PS51319">
    <property type="entry name" value="TFIIS_N"/>
    <property type="match status" value="1"/>
</dbReference>
<dbReference type="GO" id="GO:0006351">
    <property type="term" value="P:DNA-templated transcription"/>
    <property type="evidence" value="ECO:0007669"/>
    <property type="project" value="InterPro"/>
</dbReference>
<protein>
    <recommendedName>
        <fullName evidence="8">Transcription elongation factor A N-terminal and central domain-containing protein 2</fullName>
    </recommendedName>
</protein>
<dbReference type="PROSITE" id="PS51321">
    <property type="entry name" value="TFIIS_CENTRAL"/>
    <property type="match status" value="1"/>
</dbReference>
<evidence type="ECO:0000259" key="4">
    <source>
        <dbReference type="PROSITE" id="PS51319"/>
    </source>
</evidence>
<evidence type="ECO:0000256" key="3">
    <source>
        <dbReference type="PROSITE-ProRule" id="PRU00649"/>
    </source>
</evidence>
<accession>A0A8S3Z1F1</accession>
<feature type="domain" description="TFIIS N-terminal" evidence="4">
    <location>
        <begin position="41"/>
        <end position="115"/>
    </location>
</feature>
<keyword evidence="7" id="KW-1185">Reference proteome</keyword>
<dbReference type="InterPro" id="IPR003617">
    <property type="entry name" value="TFIIS/CRSP70_N_sub"/>
</dbReference>
<dbReference type="Gene3D" id="1.20.930.10">
    <property type="entry name" value="Conserved domain common to transcription factors TFIIS, elongin A, CRSP70"/>
    <property type="match status" value="1"/>
</dbReference>
<dbReference type="SMART" id="SM00509">
    <property type="entry name" value="TFS2N"/>
    <property type="match status" value="1"/>
</dbReference>
<dbReference type="SUPFAM" id="SSF47676">
    <property type="entry name" value="Conserved domain common to transcription factors TFIIS, elongin A, CRSP70"/>
    <property type="match status" value="1"/>
</dbReference>
<dbReference type="EMBL" id="CAJHNH020001450">
    <property type="protein sequence ID" value="CAG5123134.1"/>
    <property type="molecule type" value="Genomic_DNA"/>
</dbReference>
<dbReference type="InterPro" id="IPR003618">
    <property type="entry name" value="TFIIS_cen_dom"/>
</dbReference>
<dbReference type="Pfam" id="PF08711">
    <property type="entry name" value="Med26"/>
    <property type="match status" value="1"/>
</dbReference>
<sequence length="210" mass="24232">MDKFLVKTPRVKSDTGNVASSSRKQLKQKTIHSLKGVVVVEDIERLKSKLELSSQSTSVLISSLQQLGKKIPPRNVLVSTKIGHTVNKLRRHPEEDVAKEAKAVYIKWKHFYKEHLSRPQIEVMCDTKTQNFRNRGKKLLSEALRVEIGHEIIEAVEKEAFYQHRRLISPAYRRSVRNMVFKLMHTDEVRNSLLGGQLSVEDFVKQHNKV</sequence>
<comment type="subcellular location">
    <subcellularLocation>
        <location evidence="1 3">Nucleus</location>
    </subcellularLocation>
</comment>
<evidence type="ECO:0000259" key="5">
    <source>
        <dbReference type="PROSITE" id="PS51321"/>
    </source>
</evidence>
<dbReference type="InterPro" id="IPR035441">
    <property type="entry name" value="TFIIS/LEDGF_dom_sf"/>
</dbReference>
<dbReference type="AlphaFoldDB" id="A0A8S3Z1F1"/>
<evidence type="ECO:0000256" key="2">
    <source>
        <dbReference type="ARBA" id="ARBA00023242"/>
    </source>
</evidence>
<dbReference type="Proteomes" id="UP000678393">
    <property type="component" value="Unassembled WGS sequence"/>
</dbReference>
<evidence type="ECO:0008006" key="8">
    <source>
        <dbReference type="Google" id="ProtNLM"/>
    </source>
</evidence>
<dbReference type="InterPro" id="IPR017923">
    <property type="entry name" value="TFIIS_N"/>
</dbReference>
<evidence type="ECO:0000313" key="7">
    <source>
        <dbReference type="Proteomes" id="UP000678393"/>
    </source>
</evidence>
<dbReference type="CDD" id="cd00183">
    <property type="entry name" value="TFIIS_I"/>
    <property type="match status" value="1"/>
</dbReference>
<name>A0A8S3Z1F1_9EUPU</name>
<gene>
    <name evidence="6" type="ORF">CUNI_LOCUS8692</name>
</gene>
<organism evidence="6 7">
    <name type="scientific">Candidula unifasciata</name>
    <dbReference type="NCBI Taxonomy" id="100452"/>
    <lineage>
        <taxon>Eukaryota</taxon>
        <taxon>Metazoa</taxon>
        <taxon>Spiralia</taxon>
        <taxon>Lophotrochozoa</taxon>
        <taxon>Mollusca</taxon>
        <taxon>Gastropoda</taxon>
        <taxon>Heterobranchia</taxon>
        <taxon>Euthyneura</taxon>
        <taxon>Panpulmonata</taxon>
        <taxon>Eupulmonata</taxon>
        <taxon>Stylommatophora</taxon>
        <taxon>Helicina</taxon>
        <taxon>Helicoidea</taxon>
        <taxon>Geomitridae</taxon>
        <taxon>Candidula</taxon>
    </lineage>
</organism>
<evidence type="ECO:0000313" key="6">
    <source>
        <dbReference type="EMBL" id="CAG5123134.1"/>
    </source>
</evidence>
<reference evidence="6" key="1">
    <citation type="submission" date="2021-04" db="EMBL/GenBank/DDBJ databases">
        <authorList>
            <consortium name="Molecular Ecology Group"/>
        </authorList>
    </citation>
    <scope>NUCLEOTIDE SEQUENCE</scope>
</reference>
<dbReference type="OrthoDB" id="44867at2759"/>
<evidence type="ECO:0000256" key="1">
    <source>
        <dbReference type="ARBA" id="ARBA00004123"/>
    </source>
</evidence>
<comment type="caution">
    <text evidence="6">The sequence shown here is derived from an EMBL/GenBank/DDBJ whole genome shotgun (WGS) entry which is preliminary data.</text>
</comment>
<keyword evidence="2 3" id="KW-0539">Nucleus</keyword>
<feature type="domain" description="TFIIS central" evidence="5">
    <location>
        <begin position="132"/>
        <end position="210"/>
    </location>
</feature>
<dbReference type="GO" id="GO:0005634">
    <property type="term" value="C:nucleus"/>
    <property type="evidence" value="ECO:0007669"/>
    <property type="project" value="UniProtKB-SubCell"/>
</dbReference>